<keyword evidence="1" id="KW-0378">Hydrolase</keyword>
<dbReference type="InterPro" id="IPR001279">
    <property type="entry name" value="Metallo-B-lactamas"/>
</dbReference>
<dbReference type="GO" id="GO:0016787">
    <property type="term" value="F:hydrolase activity"/>
    <property type="evidence" value="ECO:0007669"/>
    <property type="project" value="UniProtKB-KW"/>
</dbReference>
<evidence type="ECO:0000259" key="3">
    <source>
        <dbReference type="SMART" id="SM01027"/>
    </source>
</evidence>
<dbReference type="Gene3D" id="3.40.50.10890">
    <property type="match status" value="1"/>
</dbReference>
<organism evidence="4 5">
    <name type="scientific">Candidatus Curtissbacteria bacterium RIFCSPLOWO2_12_FULL_38_9</name>
    <dbReference type="NCBI Taxonomy" id="1797735"/>
    <lineage>
        <taxon>Bacteria</taxon>
        <taxon>Candidatus Curtissiibacteriota</taxon>
    </lineage>
</organism>
<evidence type="ECO:0000313" key="4">
    <source>
        <dbReference type="EMBL" id="OGE13671.1"/>
    </source>
</evidence>
<evidence type="ECO:0008006" key="6">
    <source>
        <dbReference type="Google" id="ProtNLM"/>
    </source>
</evidence>
<protein>
    <recommendedName>
        <fullName evidence="6">MBL fold metallo-hydrolase</fullName>
    </recommendedName>
</protein>
<dbReference type="Gene3D" id="3.60.15.10">
    <property type="entry name" value="Ribonuclease Z/Hydroxyacylglutathione hydrolase-like"/>
    <property type="match status" value="1"/>
</dbReference>
<dbReference type="InterPro" id="IPR050698">
    <property type="entry name" value="MBL"/>
</dbReference>
<name>A0A1F5IBG1_9BACT</name>
<feature type="domain" description="Beta-Casp" evidence="3">
    <location>
        <begin position="239"/>
        <end position="363"/>
    </location>
</feature>
<dbReference type="AlphaFoldDB" id="A0A1F5IBG1"/>
<dbReference type="PANTHER" id="PTHR11203:SF37">
    <property type="entry name" value="INTEGRATOR COMPLEX SUBUNIT 11"/>
    <property type="match status" value="1"/>
</dbReference>
<dbReference type="Pfam" id="PF10996">
    <property type="entry name" value="Beta-Casp"/>
    <property type="match status" value="1"/>
</dbReference>
<dbReference type="Pfam" id="PF07521">
    <property type="entry name" value="RMMBL"/>
    <property type="match status" value="1"/>
</dbReference>
<comment type="caution">
    <text evidence="4">The sequence shown here is derived from an EMBL/GenBank/DDBJ whole genome shotgun (WGS) entry which is preliminary data.</text>
</comment>
<sequence>MRISFYGACREVTGSNILVETSGKKFLLDCGFFQGHNLAEERNYSPFAYNPAELDCVIIGHAHLDHTGRLPKLVKDGFRGRIYCTGPTKELIKFVLDDSEKLMKEEAERDNHPPLYNRDDIGRTMELFETMGYGETIDMESGIKLSFKNAGHILGSALTVLEADGKKLVYTSDIGNTPSALLDPPEIIENADYLICESTYGGRVHEDKNKRMEKLADALSSAVATNGVLMVPSFAIERTQELLHDIEHFCVSENCEKPTFYLDSPLATKVTSVFKKYPNYLSKKLQGVHKEEDFFGLDRLKITSSVEESKAINDAPNPKVIIAGSGMMNGGRILHHLKKYIENANNTLLIVGYQANGTLGRKIFDGQDEIRVFGENLKVKAKIKAIGSYSAHADLPQLLQWVSNIKNLKKVFIVHGESKQSLIFSKNLREKFNLESIIPQQGENYEL</sequence>
<accession>A0A1F5IBG1</accession>
<dbReference type="InterPro" id="IPR022712">
    <property type="entry name" value="Beta_Casp"/>
</dbReference>
<dbReference type="Pfam" id="PF16661">
    <property type="entry name" value="Lactamase_B_6"/>
    <property type="match status" value="1"/>
</dbReference>
<gene>
    <name evidence="4" type="ORF">A3G14_04845</name>
</gene>
<dbReference type="SUPFAM" id="SSF56281">
    <property type="entry name" value="Metallo-hydrolase/oxidoreductase"/>
    <property type="match status" value="1"/>
</dbReference>
<evidence type="ECO:0000313" key="5">
    <source>
        <dbReference type="Proteomes" id="UP000177300"/>
    </source>
</evidence>
<dbReference type="InterPro" id="IPR036866">
    <property type="entry name" value="RibonucZ/Hydroxyglut_hydro"/>
</dbReference>
<dbReference type="EMBL" id="MFBY01000025">
    <property type="protein sequence ID" value="OGE13671.1"/>
    <property type="molecule type" value="Genomic_DNA"/>
</dbReference>
<dbReference type="SMART" id="SM00849">
    <property type="entry name" value="Lactamase_B"/>
    <property type="match status" value="1"/>
</dbReference>
<evidence type="ECO:0000256" key="1">
    <source>
        <dbReference type="ARBA" id="ARBA00022801"/>
    </source>
</evidence>
<evidence type="ECO:0000259" key="2">
    <source>
        <dbReference type="SMART" id="SM00849"/>
    </source>
</evidence>
<reference evidence="4 5" key="1">
    <citation type="journal article" date="2016" name="Nat. Commun.">
        <title>Thousands of microbial genomes shed light on interconnected biogeochemical processes in an aquifer system.</title>
        <authorList>
            <person name="Anantharaman K."/>
            <person name="Brown C.T."/>
            <person name="Hug L.A."/>
            <person name="Sharon I."/>
            <person name="Castelle C.J."/>
            <person name="Probst A.J."/>
            <person name="Thomas B.C."/>
            <person name="Singh A."/>
            <person name="Wilkins M.J."/>
            <person name="Karaoz U."/>
            <person name="Brodie E.L."/>
            <person name="Williams K.H."/>
            <person name="Hubbard S.S."/>
            <person name="Banfield J.F."/>
        </authorList>
    </citation>
    <scope>NUCLEOTIDE SEQUENCE [LARGE SCALE GENOMIC DNA]</scope>
</reference>
<dbReference type="SMART" id="SM01027">
    <property type="entry name" value="Beta-Casp"/>
    <property type="match status" value="1"/>
</dbReference>
<dbReference type="CDD" id="cd16295">
    <property type="entry name" value="TTHA0252-CPSF-like_MBL-fold"/>
    <property type="match status" value="1"/>
</dbReference>
<dbReference type="Proteomes" id="UP000177300">
    <property type="component" value="Unassembled WGS sequence"/>
</dbReference>
<dbReference type="InterPro" id="IPR011108">
    <property type="entry name" value="RMMBL"/>
</dbReference>
<proteinExistence type="predicted"/>
<dbReference type="GO" id="GO:0004521">
    <property type="term" value="F:RNA endonuclease activity"/>
    <property type="evidence" value="ECO:0007669"/>
    <property type="project" value="TreeGrafter"/>
</dbReference>
<feature type="domain" description="Metallo-beta-lactamase" evidence="2">
    <location>
        <begin position="13"/>
        <end position="219"/>
    </location>
</feature>
<dbReference type="PANTHER" id="PTHR11203">
    <property type="entry name" value="CLEAVAGE AND POLYADENYLATION SPECIFICITY FACTOR FAMILY MEMBER"/>
    <property type="match status" value="1"/>
</dbReference>